<dbReference type="NCBIfam" id="TIGR00215">
    <property type="entry name" value="lpxB"/>
    <property type="match status" value="1"/>
</dbReference>
<dbReference type="PANTHER" id="PTHR30372">
    <property type="entry name" value="LIPID-A-DISACCHARIDE SYNTHASE"/>
    <property type="match status" value="1"/>
</dbReference>
<dbReference type="GO" id="GO:0005543">
    <property type="term" value="F:phospholipid binding"/>
    <property type="evidence" value="ECO:0007669"/>
    <property type="project" value="TreeGrafter"/>
</dbReference>
<keyword evidence="6" id="KW-0443">Lipid metabolism</keyword>
<reference evidence="8" key="1">
    <citation type="submission" date="2018-06" db="EMBL/GenBank/DDBJ databases">
        <authorList>
            <person name="Zhirakovskaya E."/>
        </authorList>
    </citation>
    <scope>NUCLEOTIDE SEQUENCE</scope>
</reference>
<evidence type="ECO:0000256" key="5">
    <source>
        <dbReference type="ARBA" id="ARBA00022679"/>
    </source>
</evidence>
<organism evidence="8">
    <name type="scientific">hydrothermal vent metagenome</name>
    <dbReference type="NCBI Taxonomy" id="652676"/>
    <lineage>
        <taxon>unclassified sequences</taxon>
        <taxon>metagenomes</taxon>
        <taxon>ecological metagenomes</taxon>
    </lineage>
</organism>
<evidence type="ECO:0000256" key="6">
    <source>
        <dbReference type="ARBA" id="ARBA00023098"/>
    </source>
</evidence>
<evidence type="ECO:0000256" key="7">
    <source>
        <dbReference type="ARBA" id="ARBA00048975"/>
    </source>
</evidence>
<dbReference type="HAMAP" id="MF_00392">
    <property type="entry name" value="LpxB"/>
    <property type="match status" value="1"/>
</dbReference>
<proteinExistence type="inferred from homology"/>
<dbReference type="GO" id="GO:0009245">
    <property type="term" value="P:lipid A biosynthetic process"/>
    <property type="evidence" value="ECO:0007669"/>
    <property type="project" value="UniProtKB-KW"/>
</dbReference>
<gene>
    <name evidence="8" type="ORF">MNBD_GAMMA17-1581</name>
</gene>
<comment type="catalytic activity">
    <reaction evidence="7">
        <text>a lipid X + a UDP-2-N,3-O-bis[(3R)-3-hydroxyacyl]-alpha-D-glucosamine = a lipid A disaccharide + UDP + H(+)</text>
        <dbReference type="Rhea" id="RHEA:67828"/>
        <dbReference type="ChEBI" id="CHEBI:15378"/>
        <dbReference type="ChEBI" id="CHEBI:58223"/>
        <dbReference type="ChEBI" id="CHEBI:137748"/>
        <dbReference type="ChEBI" id="CHEBI:176338"/>
        <dbReference type="ChEBI" id="CHEBI:176343"/>
        <dbReference type="EC" id="2.4.1.182"/>
    </reaction>
</comment>
<evidence type="ECO:0000256" key="4">
    <source>
        <dbReference type="ARBA" id="ARBA00022676"/>
    </source>
</evidence>
<sequence>MRIGIVAGEASGDLLGAELMQAIKRRVPEARFEGIAGPKMIAQGCDALYPSEKLAVMGLIGIGKYMELRSIRAGLARKLINDPPDIFIGIDAPDFNIGLETRLRNQNIPTVHYVSPSVWAWRQYRLPKIARAIDLMITLFPFEARFYEEHNVPVKFVGHPLADMISLDTDSVAARHALGLPLDKQIIALLPGSRMGEVSRLSDYFVQAAAQCIEQRPGLHFVAPFANRETREIFEQALKTKAPHLPITIVDGQSREAMAAADAVLLASGTATLEGMLLKKPMVVAYRLKPFSYWLAMQLLKVDNYSLPNLLLGKRVIPEIIQDDVTPESLSSAVLAYLDAPEKVADLQQQFLAIHHELRQNASENAADAVLSVVERARSMGPGSAKD</sequence>
<evidence type="ECO:0000256" key="2">
    <source>
        <dbReference type="ARBA" id="ARBA00022516"/>
    </source>
</evidence>
<dbReference type="Pfam" id="PF02684">
    <property type="entry name" value="LpxB"/>
    <property type="match status" value="1"/>
</dbReference>
<dbReference type="GO" id="GO:0008915">
    <property type="term" value="F:lipid-A-disaccharide synthase activity"/>
    <property type="evidence" value="ECO:0007669"/>
    <property type="project" value="UniProtKB-EC"/>
</dbReference>
<evidence type="ECO:0000256" key="1">
    <source>
        <dbReference type="ARBA" id="ARBA00012687"/>
    </source>
</evidence>
<keyword evidence="3" id="KW-0441">Lipid A biosynthesis</keyword>
<keyword evidence="4 8" id="KW-0328">Glycosyltransferase</keyword>
<dbReference type="InterPro" id="IPR003835">
    <property type="entry name" value="Glyco_trans_19"/>
</dbReference>
<dbReference type="CDD" id="cd01635">
    <property type="entry name" value="Glycosyltransferase_GTB-type"/>
    <property type="match status" value="1"/>
</dbReference>
<dbReference type="EMBL" id="UOFQ01000063">
    <property type="protein sequence ID" value="VAW87343.1"/>
    <property type="molecule type" value="Genomic_DNA"/>
</dbReference>
<evidence type="ECO:0000256" key="3">
    <source>
        <dbReference type="ARBA" id="ARBA00022556"/>
    </source>
</evidence>
<dbReference type="AlphaFoldDB" id="A0A3B0ZGI9"/>
<accession>A0A3B0ZGI9</accession>
<evidence type="ECO:0000313" key="8">
    <source>
        <dbReference type="EMBL" id="VAW87343.1"/>
    </source>
</evidence>
<dbReference type="GO" id="GO:0016020">
    <property type="term" value="C:membrane"/>
    <property type="evidence" value="ECO:0007669"/>
    <property type="project" value="GOC"/>
</dbReference>
<dbReference type="EC" id="2.4.1.182" evidence="1"/>
<keyword evidence="5 8" id="KW-0808">Transferase</keyword>
<name>A0A3B0ZGI9_9ZZZZ</name>
<keyword evidence="2" id="KW-0444">Lipid biosynthesis</keyword>
<protein>
    <recommendedName>
        <fullName evidence="1">lipid-A-disaccharide synthase</fullName>
        <ecNumber evidence="1">2.4.1.182</ecNumber>
    </recommendedName>
</protein>
<dbReference type="PANTHER" id="PTHR30372:SF4">
    <property type="entry name" value="LIPID-A-DISACCHARIDE SYNTHASE, MITOCHONDRIAL-RELATED"/>
    <property type="match status" value="1"/>
</dbReference>
<dbReference type="SUPFAM" id="SSF53756">
    <property type="entry name" value="UDP-Glycosyltransferase/glycogen phosphorylase"/>
    <property type="match status" value="1"/>
</dbReference>